<dbReference type="Proteomes" id="UP000734511">
    <property type="component" value="Unassembled WGS sequence"/>
</dbReference>
<accession>A0ABX0ZQE0</accession>
<dbReference type="InterPro" id="IPR004360">
    <property type="entry name" value="Glyas_Fos-R_dOase_dom"/>
</dbReference>
<dbReference type="RefSeq" id="WP_167984099.1">
    <property type="nucleotide sequence ID" value="NZ_JAATEJ010000013.1"/>
</dbReference>
<dbReference type="CDD" id="cd07247">
    <property type="entry name" value="SgaA_N_like"/>
    <property type="match status" value="1"/>
</dbReference>
<organism evidence="2 3">
    <name type="scientific">Actinacidiphila epipremni</name>
    <dbReference type="NCBI Taxonomy" id="2053013"/>
    <lineage>
        <taxon>Bacteria</taxon>
        <taxon>Bacillati</taxon>
        <taxon>Actinomycetota</taxon>
        <taxon>Actinomycetes</taxon>
        <taxon>Kitasatosporales</taxon>
        <taxon>Streptomycetaceae</taxon>
        <taxon>Actinacidiphila</taxon>
    </lineage>
</organism>
<protein>
    <submittedName>
        <fullName evidence="2">VOC family protein</fullName>
    </submittedName>
</protein>
<dbReference type="PROSITE" id="PS51819">
    <property type="entry name" value="VOC"/>
    <property type="match status" value="2"/>
</dbReference>
<comment type="caution">
    <text evidence="2">The sequence shown here is derived from an EMBL/GenBank/DDBJ whole genome shotgun (WGS) entry which is preliminary data.</text>
</comment>
<evidence type="ECO:0000313" key="3">
    <source>
        <dbReference type="Proteomes" id="UP000734511"/>
    </source>
</evidence>
<keyword evidence="3" id="KW-1185">Reference proteome</keyword>
<dbReference type="SUPFAM" id="SSF54593">
    <property type="entry name" value="Glyoxalase/Bleomycin resistance protein/Dihydroxybiphenyl dioxygenase"/>
    <property type="match status" value="2"/>
</dbReference>
<gene>
    <name evidence="2" type="ORF">HCN08_17805</name>
</gene>
<dbReference type="Gene3D" id="3.10.180.10">
    <property type="entry name" value="2,3-Dihydroxybiphenyl 1,2-Dioxygenase, domain 1"/>
    <property type="match status" value="2"/>
</dbReference>
<dbReference type="PANTHER" id="PTHR33993">
    <property type="entry name" value="GLYOXALASE-RELATED"/>
    <property type="match status" value="1"/>
</dbReference>
<reference evidence="2 3" key="1">
    <citation type="submission" date="2020-03" db="EMBL/GenBank/DDBJ databases">
        <title>WGS of actinomycetes isolated from Thailand.</title>
        <authorList>
            <person name="Thawai C."/>
        </authorList>
    </citation>
    <scope>NUCLEOTIDE SEQUENCE [LARGE SCALE GENOMIC DNA]</scope>
    <source>
        <strain evidence="2 3">PRB2-1</strain>
    </source>
</reference>
<dbReference type="Pfam" id="PF18029">
    <property type="entry name" value="Glyoxalase_6"/>
    <property type="match status" value="1"/>
</dbReference>
<name>A0ABX0ZQE0_9ACTN</name>
<dbReference type="EMBL" id="JAATEJ010000013">
    <property type="protein sequence ID" value="NJP45240.1"/>
    <property type="molecule type" value="Genomic_DNA"/>
</dbReference>
<sequence>MTTDVRTRRRPGTPCWASLMAGRAGQARDFYGALFGWEFTAGPPQLGAYMLAVRDGLRVAGIGEAPPEPHRPVSWTTMLAADDVDRAAELVRECGGTVGIGPLNVGDDGRLAIAVDPSGAVFGIWQGGLFSGAEAAGVPGSVGWSELVTQDAAMVGKFYEAVFGLGLERTGEAPDADRAVLTVGGNAVAGIRGLGRALPRDRGAHWMTSFAVADIDAVSRLAVRLGGRVLTPSHPGPYGPTTTLADPEGSPFCLLTLP</sequence>
<dbReference type="PANTHER" id="PTHR33993:SF10">
    <property type="entry name" value="CONSERVED PROTEIN"/>
    <property type="match status" value="1"/>
</dbReference>
<proteinExistence type="predicted"/>
<feature type="domain" description="VOC" evidence="1">
    <location>
        <begin position="141"/>
        <end position="257"/>
    </location>
</feature>
<dbReference type="InterPro" id="IPR037523">
    <property type="entry name" value="VOC_core"/>
</dbReference>
<dbReference type="InterPro" id="IPR041581">
    <property type="entry name" value="Glyoxalase_6"/>
</dbReference>
<dbReference type="InterPro" id="IPR052164">
    <property type="entry name" value="Anthracycline_SecMetBiosynth"/>
</dbReference>
<dbReference type="Pfam" id="PF00903">
    <property type="entry name" value="Glyoxalase"/>
    <property type="match status" value="1"/>
</dbReference>
<evidence type="ECO:0000259" key="1">
    <source>
        <dbReference type="PROSITE" id="PS51819"/>
    </source>
</evidence>
<feature type="domain" description="VOC" evidence="1">
    <location>
        <begin position="13"/>
        <end position="127"/>
    </location>
</feature>
<dbReference type="InterPro" id="IPR029068">
    <property type="entry name" value="Glyas_Bleomycin-R_OHBP_Dase"/>
</dbReference>
<evidence type="ECO:0000313" key="2">
    <source>
        <dbReference type="EMBL" id="NJP45240.1"/>
    </source>
</evidence>